<protein>
    <submittedName>
        <fullName evidence="3">DUF1080 domain-containing protein</fullName>
    </submittedName>
</protein>
<dbReference type="Proteomes" id="UP000321204">
    <property type="component" value="Chromosome"/>
</dbReference>
<feature type="chain" id="PRO_5023112890" evidence="1">
    <location>
        <begin position="19"/>
        <end position="245"/>
    </location>
</feature>
<evidence type="ECO:0000313" key="3">
    <source>
        <dbReference type="EMBL" id="QEC55474.1"/>
    </source>
</evidence>
<dbReference type="AlphaFoldDB" id="A0A5B8UFV8"/>
<dbReference type="KEGG" id="fgg:FSB75_06010"/>
<sequence>MKTIALFIAAGAALSLTAYTTKTSMQATNMQATQDGWTNLFDGKTTKGWHTYNKKEAGKAWQIENGALHLDTLAKKQNSGSGGDLVTDEEFDNFDLKLEWKISPKGNSGVIFFIHEDPKIGESYETGMEMQVLDNGTPTRLGHPDGKLYTHRAGDLYDLLAAKEVAKPQGEWNAAEIVAKNGKLDFYLNGQHTLSTTMWDENWRQMIAISKFKQWLGFGTFKKGRIGLQDHGNEVWYRNIKIKKL</sequence>
<feature type="domain" description="3-keto-alpha-glucoside-1,2-lyase/3-keto-2-hydroxy-glucal hydratase" evidence="2">
    <location>
        <begin position="36"/>
        <end position="243"/>
    </location>
</feature>
<keyword evidence="1" id="KW-0732">Signal</keyword>
<organism evidence="3 4">
    <name type="scientific">Flavisolibacter ginsenosidimutans</name>
    <dbReference type="NCBI Taxonomy" id="661481"/>
    <lineage>
        <taxon>Bacteria</taxon>
        <taxon>Pseudomonadati</taxon>
        <taxon>Bacteroidota</taxon>
        <taxon>Chitinophagia</taxon>
        <taxon>Chitinophagales</taxon>
        <taxon>Chitinophagaceae</taxon>
        <taxon>Flavisolibacter</taxon>
    </lineage>
</organism>
<dbReference type="EMBL" id="CP042433">
    <property type="protein sequence ID" value="QEC55474.1"/>
    <property type="molecule type" value="Genomic_DNA"/>
</dbReference>
<evidence type="ECO:0000259" key="2">
    <source>
        <dbReference type="Pfam" id="PF06439"/>
    </source>
</evidence>
<gene>
    <name evidence="3" type="ORF">FSB75_06010</name>
</gene>
<evidence type="ECO:0000313" key="4">
    <source>
        <dbReference type="Proteomes" id="UP000321204"/>
    </source>
</evidence>
<keyword evidence="4" id="KW-1185">Reference proteome</keyword>
<feature type="signal peptide" evidence="1">
    <location>
        <begin position="1"/>
        <end position="18"/>
    </location>
</feature>
<dbReference type="InterPro" id="IPR010496">
    <property type="entry name" value="AL/BT2_dom"/>
</dbReference>
<proteinExistence type="predicted"/>
<dbReference type="RefSeq" id="WP_146784242.1">
    <property type="nucleotide sequence ID" value="NZ_BAABIO010000002.1"/>
</dbReference>
<dbReference type="OrthoDB" id="659240at2"/>
<dbReference type="GO" id="GO:0016787">
    <property type="term" value="F:hydrolase activity"/>
    <property type="evidence" value="ECO:0007669"/>
    <property type="project" value="InterPro"/>
</dbReference>
<dbReference type="Pfam" id="PF06439">
    <property type="entry name" value="3keto-disac_hyd"/>
    <property type="match status" value="1"/>
</dbReference>
<evidence type="ECO:0000256" key="1">
    <source>
        <dbReference type="SAM" id="SignalP"/>
    </source>
</evidence>
<reference evidence="3 4" key="1">
    <citation type="journal article" date="2015" name="Int. J. Syst. Evol. Microbiol.">
        <title>Flavisolibacter ginsenosidimutans sp. nov., with ginsenoside-converting activity isolated from soil used for cultivating ginseng.</title>
        <authorList>
            <person name="Zhao Y."/>
            <person name="Liu Q."/>
            <person name="Kang M.S."/>
            <person name="Jin F."/>
            <person name="Yu H."/>
            <person name="Im W.T."/>
        </authorList>
    </citation>
    <scope>NUCLEOTIDE SEQUENCE [LARGE SCALE GENOMIC DNA]</scope>
    <source>
        <strain evidence="3 4">Gsoil 636</strain>
    </source>
</reference>
<accession>A0A5B8UFV8</accession>
<dbReference type="Gene3D" id="2.60.120.560">
    <property type="entry name" value="Exo-inulinase, domain 1"/>
    <property type="match status" value="1"/>
</dbReference>
<name>A0A5B8UFV8_9BACT</name>